<accession>V6Z4A5</accession>
<name>V6Z4A5_STRAG</name>
<protein>
    <submittedName>
        <fullName evidence="1">Uncharacterized protein</fullName>
    </submittedName>
</protein>
<organism evidence="1 2">
    <name type="scientific">Streptococcus agalactiae LMG 14747</name>
    <dbReference type="NCBI Taxonomy" id="1154860"/>
    <lineage>
        <taxon>Bacteria</taxon>
        <taxon>Bacillati</taxon>
        <taxon>Bacillota</taxon>
        <taxon>Bacilli</taxon>
        <taxon>Lactobacillales</taxon>
        <taxon>Streptococcaceae</taxon>
        <taxon>Streptococcus</taxon>
    </lineage>
</organism>
<dbReference type="AlphaFoldDB" id="V6Z4A5"/>
<evidence type="ECO:0000313" key="1">
    <source>
        <dbReference type="EMBL" id="ESV55106.1"/>
    </source>
</evidence>
<proteinExistence type="predicted"/>
<gene>
    <name evidence="1" type="ORF">SAG0136_07775</name>
</gene>
<evidence type="ECO:0000313" key="2">
    <source>
        <dbReference type="Proteomes" id="UP000018482"/>
    </source>
</evidence>
<comment type="caution">
    <text evidence="1">The sequence shown here is derived from an EMBL/GenBank/DDBJ whole genome shotgun (WGS) entry which is preliminary data.</text>
</comment>
<dbReference type="EMBL" id="ANQC01000115">
    <property type="protein sequence ID" value="ESV55106.1"/>
    <property type="molecule type" value="Genomic_DNA"/>
</dbReference>
<sequence length="40" mass="4431">MAGADLGKLCEPAYLTSDVPYPLLSSEGFFVFQLFFLIET</sequence>
<dbReference type="Proteomes" id="UP000018482">
    <property type="component" value="Unassembled WGS sequence"/>
</dbReference>
<reference evidence="1 2" key="1">
    <citation type="submission" date="2013-05" db="EMBL/GenBank/DDBJ databases">
        <authorList>
            <person name="Richards V.P."/>
            <person name="Durkin S.A.S."/>
            <person name="Kim M."/>
            <person name="Pavinski Bitar P.D."/>
            <person name="Stanhope M.J."/>
            <person name="Town C.D."/>
            <person name="Venter J.C."/>
        </authorList>
    </citation>
    <scope>NUCLEOTIDE SEQUENCE [LARGE SCALE GENOMIC DNA]</scope>
    <source>
        <strain evidence="1 2">LMG 14747</strain>
    </source>
</reference>